<dbReference type="InterPro" id="IPR029055">
    <property type="entry name" value="Ntn_hydrolases_N"/>
</dbReference>
<organism evidence="2 3">
    <name type="scientific">Collichthys lucidus</name>
    <name type="common">Big head croaker</name>
    <name type="synonym">Sciaena lucida</name>
    <dbReference type="NCBI Taxonomy" id="240159"/>
    <lineage>
        <taxon>Eukaryota</taxon>
        <taxon>Metazoa</taxon>
        <taxon>Chordata</taxon>
        <taxon>Craniata</taxon>
        <taxon>Vertebrata</taxon>
        <taxon>Euteleostomi</taxon>
        <taxon>Actinopterygii</taxon>
        <taxon>Neopterygii</taxon>
        <taxon>Teleostei</taxon>
        <taxon>Neoteleostei</taxon>
        <taxon>Acanthomorphata</taxon>
        <taxon>Eupercaria</taxon>
        <taxon>Sciaenidae</taxon>
        <taxon>Collichthys</taxon>
    </lineage>
</organism>
<dbReference type="EMBL" id="CM014087">
    <property type="protein sequence ID" value="TKS77701.1"/>
    <property type="molecule type" value="Genomic_DNA"/>
</dbReference>
<dbReference type="GO" id="GO:0036374">
    <property type="term" value="F:glutathione hydrolase activity"/>
    <property type="evidence" value="ECO:0007669"/>
    <property type="project" value="InterPro"/>
</dbReference>
<dbReference type="InterPro" id="IPR000101">
    <property type="entry name" value="GGT_peptidase"/>
</dbReference>
<proteinExistence type="predicted"/>
<feature type="binding site" evidence="1">
    <location>
        <position position="198"/>
    </location>
    <ligand>
        <name>L-glutamate</name>
        <dbReference type="ChEBI" id="CHEBI:29985"/>
    </ligand>
</feature>
<evidence type="ECO:0000256" key="1">
    <source>
        <dbReference type="PIRSR" id="PIRSR600101-2"/>
    </source>
</evidence>
<dbReference type="AlphaFoldDB" id="A0A4U5USW2"/>
<dbReference type="GO" id="GO:0006751">
    <property type="term" value="P:glutathione catabolic process"/>
    <property type="evidence" value="ECO:0007669"/>
    <property type="project" value="InterPro"/>
</dbReference>
<reference evidence="2 3" key="1">
    <citation type="submission" date="2019-01" db="EMBL/GenBank/DDBJ databases">
        <title>Genome Assembly of Collichthys lucidus.</title>
        <authorList>
            <person name="Cai M."/>
            <person name="Xiao S."/>
        </authorList>
    </citation>
    <scope>NUCLEOTIDE SEQUENCE [LARGE SCALE GENOMIC DNA]</scope>
    <source>
        <strain evidence="2">JT15FE1705JMU</strain>
        <tissue evidence="2">Muscle</tissue>
    </source>
</reference>
<keyword evidence="3" id="KW-1185">Reference proteome</keyword>
<dbReference type="GO" id="GO:0005886">
    <property type="term" value="C:plasma membrane"/>
    <property type="evidence" value="ECO:0007669"/>
    <property type="project" value="TreeGrafter"/>
</dbReference>
<dbReference type="PANTHER" id="PTHR11686:SF54">
    <property type="entry name" value="GLUTATHIONE HYDROLASE 7"/>
    <property type="match status" value="1"/>
</dbReference>
<dbReference type="Proteomes" id="UP000298787">
    <property type="component" value="Chromosome 10"/>
</dbReference>
<gene>
    <name evidence="2" type="ORF">D9C73_011792</name>
</gene>
<keyword evidence="2" id="KW-0808">Transferase</keyword>
<accession>A0A4U5USW2</accession>
<evidence type="ECO:0000313" key="3">
    <source>
        <dbReference type="Proteomes" id="UP000298787"/>
    </source>
</evidence>
<dbReference type="GO" id="GO:0016740">
    <property type="term" value="F:transferase activity"/>
    <property type="evidence" value="ECO:0007669"/>
    <property type="project" value="UniProtKB-KW"/>
</dbReference>
<dbReference type="PANTHER" id="PTHR11686">
    <property type="entry name" value="GAMMA GLUTAMYL TRANSPEPTIDASE"/>
    <property type="match status" value="1"/>
</dbReference>
<dbReference type="Pfam" id="PF01019">
    <property type="entry name" value="G_glu_transpept"/>
    <property type="match status" value="1"/>
</dbReference>
<name>A0A4U5USW2_COLLU</name>
<dbReference type="PRINTS" id="PR01210">
    <property type="entry name" value="GGTRANSPTASE"/>
</dbReference>
<sequence length="243" mass="26093">MHSPAPEIVAGYSSGCVVDKDANPETTLGSAYSPVDYMSITSFPRLPEDDMVSGENTLKSRKDDDNVLSEQDTAMIWHRCMRPPEIPFTEDCACQRDGLTVIITACLTFATGVTVALIMQIYFGDPQVFNQGAVVTDVAQCTSLGFDILGKQGSSVDAAITAALCLGIVHPHTSGIGGGGVMLVHDIRKNVTRVIDFRETAPSAIHEEMLHKNLNVNPGLLVGVPGMLSGMHQAHQLYGKYDN</sequence>
<protein>
    <submittedName>
        <fullName evidence="2">Gamma-glutamyltransferase 7</fullName>
    </submittedName>
</protein>
<dbReference type="SUPFAM" id="SSF56235">
    <property type="entry name" value="N-terminal nucleophile aminohydrolases (Ntn hydrolases)"/>
    <property type="match status" value="1"/>
</dbReference>
<dbReference type="STRING" id="240159.A0A4U5USW2"/>
<evidence type="ECO:0000313" key="2">
    <source>
        <dbReference type="EMBL" id="TKS77701.1"/>
    </source>
</evidence>